<evidence type="ECO:0000256" key="2">
    <source>
        <dbReference type="ARBA" id="ARBA00022755"/>
    </source>
</evidence>
<dbReference type="Gene3D" id="3.30.1490.20">
    <property type="entry name" value="ATP-grasp fold, A domain"/>
    <property type="match status" value="1"/>
</dbReference>
<dbReference type="HAMAP" id="MF_01928">
    <property type="entry name" value="PurK"/>
    <property type="match status" value="1"/>
</dbReference>
<dbReference type="SUPFAM" id="SSF56059">
    <property type="entry name" value="Glutathione synthetase ATP-binding domain-like"/>
    <property type="match status" value="1"/>
</dbReference>
<dbReference type="InterPro" id="IPR003135">
    <property type="entry name" value="ATP-grasp_carboxylate-amine"/>
</dbReference>
<dbReference type="GO" id="GO:0004638">
    <property type="term" value="F:phosphoribosylaminoimidazole carboxylase activity"/>
    <property type="evidence" value="ECO:0007669"/>
    <property type="project" value="InterPro"/>
</dbReference>
<dbReference type="OrthoDB" id="15425at2759"/>
<dbReference type="GO" id="GO:0005524">
    <property type="term" value="F:ATP binding"/>
    <property type="evidence" value="ECO:0007669"/>
    <property type="project" value="UniProtKB-UniRule"/>
</dbReference>
<evidence type="ECO:0000259" key="6">
    <source>
        <dbReference type="PROSITE" id="PS50975"/>
    </source>
</evidence>
<dbReference type="GO" id="GO:0046872">
    <property type="term" value="F:metal ion binding"/>
    <property type="evidence" value="ECO:0007669"/>
    <property type="project" value="InterPro"/>
</dbReference>
<gene>
    <name evidence="7" type="ORF">GcC1_224029</name>
</gene>
<dbReference type="SUPFAM" id="SSF52440">
    <property type="entry name" value="PreATP-grasp domain"/>
    <property type="match status" value="1"/>
</dbReference>
<evidence type="ECO:0000256" key="3">
    <source>
        <dbReference type="ARBA" id="ARBA00022840"/>
    </source>
</evidence>
<keyword evidence="3 5" id="KW-0067">ATP-binding</keyword>
<accession>A0A420H6T5</accession>
<evidence type="ECO:0000256" key="5">
    <source>
        <dbReference type="PROSITE-ProRule" id="PRU00409"/>
    </source>
</evidence>
<name>A0A420H6T5_9PEZI</name>
<sequence length="415" mass="46059">MDKNMNTTIGLLGGGQLGQMLCEAANPLGVSVVVLDAPNSPAKQVNSRVSHIDGSYTDPEKIRELARRVDILTIETEHVDTYVLEEIAEKGVEVADYYGNISMKKVQVQPNWRTIRIIQDKFKQKQHLMAHGVQTVIAKSVKPDPTDLNVFGSTFGFPFMLKTRKNAYDGRGNFIVKTSVHIEKALEEFRTKDLYAEKWADFKMELAVMVVKFEEGLTSDGLGTVAYPVVETIHQDSICHLVYAPARGISDDVQQRAKKIAQKAVGCLWGRGVFGVELFLLQDGEIVVNEIAPRPHNSGHYTIEACPTFSQYKSQLLSILEIRPYFPESVVPLLSPAIIMLNILGGVNKRSHEALVEKALLVPSAALHLYGKESRPGRKIGHISIISSTMSEAEILSLPLINLAKIMRDERDSLL</sequence>
<dbReference type="InterPro" id="IPR011761">
    <property type="entry name" value="ATP-grasp"/>
</dbReference>
<dbReference type="Pfam" id="PF22660">
    <property type="entry name" value="RS_preATP-grasp-like"/>
    <property type="match status" value="1"/>
</dbReference>
<evidence type="ECO:0000256" key="1">
    <source>
        <dbReference type="ARBA" id="ARBA00022741"/>
    </source>
</evidence>
<evidence type="ECO:0000256" key="4">
    <source>
        <dbReference type="ARBA" id="ARBA00025704"/>
    </source>
</evidence>
<dbReference type="PANTHER" id="PTHR11609">
    <property type="entry name" value="PURINE BIOSYNTHESIS PROTEIN 6/7, PUR6/7"/>
    <property type="match status" value="1"/>
</dbReference>
<dbReference type="InterPro" id="IPR054350">
    <property type="entry name" value="PurT/PurK_preATP-grasp"/>
</dbReference>
<dbReference type="EMBL" id="MCBR01022434">
    <property type="protein sequence ID" value="RKF53132.1"/>
    <property type="molecule type" value="Genomic_DNA"/>
</dbReference>
<dbReference type="SUPFAM" id="SSF51246">
    <property type="entry name" value="Rudiment single hybrid motif"/>
    <property type="match status" value="1"/>
</dbReference>
<dbReference type="InterPro" id="IPR040686">
    <property type="entry name" value="PurK_C"/>
</dbReference>
<evidence type="ECO:0000313" key="8">
    <source>
        <dbReference type="Proteomes" id="UP000285405"/>
    </source>
</evidence>
<comment type="pathway">
    <text evidence="4">Purine metabolism.</text>
</comment>
<dbReference type="Pfam" id="PF17769">
    <property type="entry name" value="PurK_C"/>
    <property type="match status" value="1"/>
</dbReference>
<comment type="caution">
    <text evidence="7">The sequence shown here is derived from an EMBL/GenBank/DDBJ whole genome shotgun (WGS) entry which is preliminary data.</text>
</comment>
<evidence type="ECO:0000313" key="7">
    <source>
        <dbReference type="EMBL" id="RKF53132.1"/>
    </source>
</evidence>
<dbReference type="PROSITE" id="PS50975">
    <property type="entry name" value="ATP_GRASP"/>
    <property type="match status" value="1"/>
</dbReference>
<dbReference type="GO" id="GO:0006189">
    <property type="term" value="P:'de novo' IMP biosynthetic process"/>
    <property type="evidence" value="ECO:0007669"/>
    <property type="project" value="InterPro"/>
</dbReference>
<feature type="domain" description="ATP-grasp" evidence="6">
    <location>
        <begin position="125"/>
        <end position="321"/>
    </location>
</feature>
<dbReference type="InterPro" id="IPR016185">
    <property type="entry name" value="PreATP-grasp_dom_sf"/>
</dbReference>
<dbReference type="NCBIfam" id="TIGR01161">
    <property type="entry name" value="purK"/>
    <property type="match status" value="1"/>
</dbReference>
<dbReference type="Pfam" id="PF02222">
    <property type="entry name" value="ATP-grasp"/>
    <property type="match status" value="1"/>
</dbReference>
<proteinExistence type="inferred from homology"/>
<dbReference type="InterPro" id="IPR011054">
    <property type="entry name" value="Rudment_hybrid_motif"/>
</dbReference>
<dbReference type="AlphaFoldDB" id="A0A420H6T5"/>
<keyword evidence="2" id="KW-0658">Purine biosynthesis</keyword>
<reference evidence="7 8" key="1">
    <citation type="journal article" date="2018" name="BMC Genomics">
        <title>Comparative genome analyses reveal sequence features reflecting distinct modes of host-adaptation between dicot and monocot powdery mildew.</title>
        <authorList>
            <person name="Wu Y."/>
            <person name="Ma X."/>
            <person name="Pan Z."/>
            <person name="Kale S.D."/>
            <person name="Song Y."/>
            <person name="King H."/>
            <person name="Zhang Q."/>
            <person name="Presley C."/>
            <person name="Deng X."/>
            <person name="Wei C.I."/>
            <person name="Xiao S."/>
        </authorList>
    </citation>
    <scope>NUCLEOTIDE SEQUENCE [LARGE SCALE GENOMIC DNA]</scope>
    <source>
        <strain evidence="7">UCSC1</strain>
    </source>
</reference>
<dbReference type="InterPro" id="IPR005875">
    <property type="entry name" value="PurK"/>
</dbReference>
<protein>
    <submittedName>
        <fullName evidence="7">Phosphoribosylaminoimidazole carboxylase</fullName>
    </submittedName>
</protein>
<dbReference type="InterPro" id="IPR013815">
    <property type="entry name" value="ATP_grasp_subdomain_1"/>
</dbReference>
<keyword evidence="1 5" id="KW-0547">Nucleotide-binding</keyword>
<dbReference type="PANTHER" id="PTHR11609:SF5">
    <property type="entry name" value="PHOSPHORIBOSYLAMINOIMIDAZOLE CARBOXYLASE"/>
    <property type="match status" value="1"/>
</dbReference>
<dbReference type="Proteomes" id="UP000285405">
    <property type="component" value="Unassembled WGS sequence"/>
</dbReference>
<organism evidence="7 8">
    <name type="scientific">Golovinomyces cichoracearum</name>
    <dbReference type="NCBI Taxonomy" id="62708"/>
    <lineage>
        <taxon>Eukaryota</taxon>
        <taxon>Fungi</taxon>
        <taxon>Dikarya</taxon>
        <taxon>Ascomycota</taxon>
        <taxon>Pezizomycotina</taxon>
        <taxon>Leotiomycetes</taxon>
        <taxon>Erysiphales</taxon>
        <taxon>Erysiphaceae</taxon>
        <taxon>Golovinomyces</taxon>
    </lineage>
</organism>
<dbReference type="Gene3D" id="3.40.50.20">
    <property type="match status" value="1"/>
</dbReference>
<dbReference type="Gene3D" id="3.30.470.20">
    <property type="entry name" value="ATP-grasp fold, B domain"/>
    <property type="match status" value="1"/>
</dbReference>